<evidence type="ECO:0000256" key="1">
    <source>
        <dbReference type="SAM" id="Phobius"/>
    </source>
</evidence>
<reference evidence="2" key="1">
    <citation type="journal article" date="2020" name="Nature">
        <title>Giant virus diversity and host interactions through global metagenomics.</title>
        <authorList>
            <person name="Schulz F."/>
            <person name="Roux S."/>
            <person name="Paez-Espino D."/>
            <person name="Jungbluth S."/>
            <person name="Walsh D.A."/>
            <person name="Denef V.J."/>
            <person name="McMahon K.D."/>
            <person name="Konstantinidis K.T."/>
            <person name="Eloe-Fadrosh E.A."/>
            <person name="Kyrpides N.C."/>
            <person name="Woyke T."/>
        </authorList>
    </citation>
    <scope>NUCLEOTIDE SEQUENCE</scope>
    <source>
        <strain evidence="2">GVMAG-S-1062768-28</strain>
    </source>
</reference>
<organism evidence="2">
    <name type="scientific">viral metagenome</name>
    <dbReference type="NCBI Taxonomy" id="1070528"/>
    <lineage>
        <taxon>unclassified sequences</taxon>
        <taxon>metagenomes</taxon>
        <taxon>organismal metagenomes</taxon>
    </lineage>
</organism>
<accession>A0A6C0JTU2</accession>
<evidence type="ECO:0000313" key="2">
    <source>
        <dbReference type="EMBL" id="QHU08331.1"/>
    </source>
</evidence>
<feature type="transmembrane region" description="Helical" evidence="1">
    <location>
        <begin position="6"/>
        <end position="25"/>
    </location>
</feature>
<keyword evidence="1" id="KW-1133">Transmembrane helix</keyword>
<feature type="transmembrane region" description="Helical" evidence="1">
    <location>
        <begin position="32"/>
        <end position="53"/>
    </location>
</feature>
<name>A0A6C0JTU2_9ZZZZ</name>
<keyword evidence="1" id="KW-0812">Transmembrane</keyword>
<keyword evidence="1" id="KW-0472">Membrane</keyword>
<dbReference type="EMBL" id="MN740696">
    <property type="protein sequence ID" value="QHU08331.1"/>
    <property type="molecule type" value="Genomic_DNA"/>
</dbReference>
<dbReference type="AlphaFoldDB" id="A0A6C0JTU2"/>
<sequence length="54" mass="6176">MTPMDVIQVILFIFALYALITYWPVLPDWARILGVLCLLFGFYFVGLLLVLIAV</sequence>
<protein>
    <submittedName>
        <fullName evidence="2">Uncharacterized protein</fullName>
    </submittedName>
</protein>
<proteinExistence type="predicted"/>